<keyword evidence="2" id="KW-1185">Reference proteome</keyword>
<name>A0ABW5GB76_9PSEU</name>
<dbReference type="EMBL" id="JBHUKR010000025">
    <property type="protein sequence ID" value="MFD2422151.1"/>
    <property type="molecule type" value="Genomic_DNA"/>
</dbReference>
<evidence type="ECO:0000313" key="1">
    <source>
        <dbReference type="EMBL" id="MFD2422151.1"/>
    </source>
</evidence>
<protein>
    <recommendedName>
        <fullName evidence="3">PD-(D/E)XK nuclease superfamily protein</fullName>
    </recommendedName>
</protein>
<dbReference type="RefSeq" id="WP_378271103.1">
    <property type="nucleotide sequence ID" value="NZ_JBHUKR010000025.1"/>
</dbReference>
<reference evidence="2" key="1">
    <citation type="journal article" date="2019" name="Int. J. Syst. Evol. Microbiol.">
        <title>The Global Catalogue of Microorganisms (GCM) 10K type strain sequencing project: providing services to taxonomists for standard genome sequencing and annotation.</title>
        <authorList>
            <consortium name="The Broad Institute Genomics Platform"/>
            <consortium name="The Broad Institute Genome Sequencing Center for Infectious Disease"/>
            <person name="Wu L."/>
            <person name="Ma J."/>
        </authorList>
    </citation>
    <scope>NUCLEOTIDE SEQUENCE [LARGE SCALE GENOMIC DNA]</scope>
    <source>
        <strain evidence="2">CGMCC 4.7645</strain>
    </source>
</reference>
<gene>
    <name evidence="1" type="ORF">ACFSXZ_38060</name>
</gene>
<comment type="caution">
    <text evidence="1">The sequence shown here is derived from an EMBL/GenBank/DDBJ whole genome shotgun (WGS) entry which is preliminary data.</text>
</comment>
<evidence type="ECO:0000313" key="2">
    <source>
        <dbReference type="Proteomes" id="UP001597417"/>
    </source>
</evidence>
<dbReference type="Proteomes" id="UP001597417">
    <property type="component" value="Unassembled WGS sequence"/>
</dbReference>
<proteinExistence type="predicted"/>
<evidence type="ECO:0008006" key="3">
    <source>
        <dbReference type="Google" id="ProtNLM"/>
    </source>
</evidence>
<organism evidence="1 2">
    <name type="scientific">Amycolatopsis pigmentata</name>
    <dbReference type="NCBI Taxonomy" id="450801"/>
    <lineage>
        <taxon>Bacteria</taxon>
        <taxon>Bacillati</taxon>
        <taxon>Actinomycetota</taxon>
        <taxon>Actinomycetes</taxon>
        <taxon>Pseudonocardiales</taxon>
        <taxon>Pseudonocardiaceae</taxon>
        <taxon>Amycolatopsis</taxon>
    </lineage>
</organism>
<accession>A0ABW5GB76</accession>
<sequence length="307" mass="33718">MSGLDSAQVRLVGDVLLAEVVAALAAERPVFHSEADFQHHLAWTVRGFDPSLRVRLEVRPVPELGLQLDLLLIQPSSGERVAVELKYATRALSVDVGGEAFYLRSHDAQDIRRHDFIKDLVRLETLVDRGVVDRGWALFLTNDHGFWQTSARVTVDAAFRLHDGQVLRSSLAWGDEAGEGTRRGRDKPLELTGAYPLRWTEFSAVAPGAAGTFRLLAVPVGGSASLAEACPTDSAQPLAEATPLPPAERVIAPRADDRDAARLQGMIDELRRLRNGCEPKDKTNPLYHRYSLAVSALKWVAANHDKN</sequence>